<name>A0A6J6GN94_9ZZZZ</name>
<organism evidence="1">
    <name type="scientific">freshwater metagenome</name>
    <dbReference type="NCBI Taxonomy" id="449393"/>
    <lineage>
        <taxon>unclassified sequences</taxon>
        <taxon>metagenomes</taxon>
        <taxon>ecological metagenomes</taxon>
    </lineage>
</organism>
<dbReference type="PIRSF" id="PIRSF000429">
    <property type="entry name" value="Ac-CoA_Ac_transf"/>
    <property type="match status" value="1"/>
</dbReference>
<dbReference type="AlphaFoldDB" id="A0A6J6GN94"/>
<proteinExistence type="predicted"/>
<accession>A0A6J6GN94</accession>
<dbReference type="SUPFAM" id="SSF53901">
    <property type="entry name" value="Thiolase-like"/>
    <property type="match status" value="2"/>
</dbReference>
<gene>
    <name evidence="1" type="ORF">UFOPK1835_00539</name>
</gene>
<reference evidence="1" key="1">
    <citation type="submission" date="2020-05" db="EMBL/GenBank/DDBJ databases">
        <authorList>
            <person name="Chiriac C."/>
            <person name="Salcher M."/>
            <person name="Ghai R."/>
            <person name="Kavagutti S V."/>
        </authorList>
    </citation>
    <scope>NUCLEOTIDE SEQUENCE</scope>
</reference>
<dbReference type="Gene3D" id="3.40.47.10">
    <property type="match status" value="1"/>
</dbReference>
<dbReference type="PANTHER" id="PTHR42870:SF1">
    <property type="entry name" value="NON-SPECIFIC LIPID-TRANSFER PROTEIN-LIKE 2"/>
    <property type="match status" value="1"/>
</dbReference>
<dbReference type="InterPro" id="IPR002155">
    <property type="entry name" value="Thiolase"/>
</dbReference>
<dbReference type="CDD" id="cd00829">
    <property type="entry name" value="SCP-x_thiolase"/>
    <property type="match status" value="1"/>
</dbReference>
<dbReference type="InterPro" id="IPR016039">
    <property type="entry name" value="Thiolase-like"/>
</dbReference>
<dbReference type="EMBL" id="CAEZUP010000015">
    <property type="protein sequence ID" value="CAB4602737.1"/>
    <property type="molecule type" value="Genomic_DNA"/>
</dbReference>
<evidence type="ECO:0000313" key="1">
    <source>
        <dbReference type="EMBL" id="CAB4602737.1"/>
    </source>
</evidence>
<protein>
    <submittedName>
        <fullName evidence="1">Unannotated protein</fullName>
    </submittedName>
</protein>
<dbReference type="GO" id="GO:0016747">
    <property type="term" value="F:acyltransferase activity, transferring groups other than amino-acyl groups"/>
    <property type="evidence" value="ECO:0007669"/>
    <property type="project" value="InterPro"/>
</dbReference>
<sequence>MARTENDIAIVGFSQSPMVRRSQKTETEMMLPVVQSAIASVGLTKNDIGFTVSGSCDYLSGQAFSFVSNVDAYGAWPPINESHVEMDGAWALYEAFVRLLQGDIDTAVAAGVGKNSNSDPSTLFTIEMDPYYLTPIGADPWSMAALQARAYLDSGKATERDFAEVVARNRANAKSNPHAQLSGDFDIDELLAADYVRNPLRRHDLPPTTDGCAAIVLARGKKAYDLCERPAWITGIDHRIEAHLPTMRADITKSVSTALAAQGAGVGNAPIDVAEIYAPFSFQELIIREALGLDASTEINPSGGALAANPVMVSGLIRMGEAATQIMKNGKRRTLAHATSGPCLQQNLVCVLEGDE</sequence>
<dbReference type="PANTHER" id="PTHR42870">
    <property type="entry name" value="ACETYL-COA C-ACETYLTRANSFERASE"/>
    <property type="match status" value="1"/>
</dbReference>
<dbReference type="NCBIfam" id="NF005924">
    <property type="entry name" value="PRK07937.1"/>
    <property type="match status" value="1"/>
</dbReference>